<evidence type="ECO:0000256" key="6">
    <source>
        <dbReference type="SAM" id="Phobius"/>
    </source>
</evidence>
<organism evidence="10 11">
    <name type="scientific">Ferrovibrio terrae</name>
    <dbReference type="NCBI Taxonomy" id="2594003"/>
    <lineage>
        <taxon>Bacteria</taxon>
        <taxon>Pseudomonadati</taxon>
        <taxon>Pseudomonadota</taxon>
        <taxon>Alphaproteobacteria</taxon>
        <taxon>Rhodospirillales</taxon>
        <taxon>Rhodospirillaceae</taxon>
        <taxon>Ferrovibrio</taxon>
    </lineage>
</organism>
<dbReference type="SMART" id="SM00304">
    <property type="entry name" value="HAMP"/>
    <property type="match status" value="2"/>
</dbReference>
<dbReference type="GO" id="GO:0006935">
    <property type="term" value="P:chemotaxis"/>
    <property type="evidence" value="ECO:0007669"/>
    <property type="project" value="UniProtKB-KW"/>
</dbReference>
<proteinExistence type="inferred from homology"/>
<dbReference type="Pfam" id="PF00015">
    <property type="entry name" value="MCPsignal"/>
    <property type="match status" value="1"/>
</dbReference>
<dbReference type="Gene3D" id="1.10.287.950">
    <property type="entry name" value="Methyl-accepting chemotaxis protein"/>
    <property type="match status" value="1"/>
</dbReference>
<comment type="similarity">
    <text evidence="3">Belongs to the methyl-accepting chemotaxis (MCP) protein family.</text>
</comment>
<evidence type="ECO:0000259" key="7">
    <source>
        <dbReference type="PROSITE" id="PS50111"/>
    </source>
</evidence>
<feature type="domain" description="Methyl-accepting transducer" evidence="7">
    <location>
        <begin position="393"/>
        <end position="622"/>
    </location>
</feature>
<dbReference type="InterPro" id="IPR000727">
    <property type="entry name" value="T_SNARE_dom"/>
</dbReference>
<dbReference type="OrthoDB" id="3378718at2"/>
<keyword evidence="2" id="KW-0488">Methylation</keyword>
<dbReference type="InterPro" id="IPR051310">
    <property type="entry name" value="MCP_chemotaxis"/>
</dbReference>
<evidence type="ECO:0000256" key="3">
    <source>
        <dbReference type="ARBA" id="ARBA00029447"/>
    </source>
</evidence>
<dbReference type="PROSITE" id="PS50111">
    <property type="entry name" value="CHEMOTAXIS_TRANSDUC_2"/>
    <property type="match status" value="1"/>
</dbReference>
<sequence length="695" mass="74134">MRRRLLSWLKIGPRIYLVIAIMALLTVGIGWMGIFSMDRYETQSNQMSALAERALISQRVVSSIVNTRGLTQEIYVAEDGERLKALIAAMNAEIISVEQVMVRWEGMLPPETQKTFIESVKKPLQAYFTNRRAIMATVQSDGVEAAREIGRAPAVLKQRDDVIETLRTASERNSKAVDEMNDKLTDFYTVQRPTMIWSTALGLLAAIVLAALIVVLTITRPITRITGTMGKLAEGDLGVNVDGAQRTDEIGAMAKTVQVFKDNMVARAEAEAQIESDRQKQAAEREAREARERAAIAEISDLCDTMAAGDLEKRLNESDKDGFLLTMSQKLNGLAGMLQAMTGELATITTALADGDVTKHVEGDYAGVFGTLKDSVNRMADTLKDFAGRLRNASSAVRDASGEISAGSQDLAQRTESQAASIEETAASMHEITATVKQNADNAQAANQLAGAARQTAEKGGRIVTDAVTAMNGIEQSAQKISDIVGLIDEIAFQTNLLALNASVEAARAGEAGKGFAVVAQEVRALAQRSASASKDIKGLIQESNAQVRSGAGLVQQTGSSLDEIVNAVKKVADIVAEIAAASREQATGLDQINTAVASMDETTQRNGALVEETSAAAQALSGQAHELNELVGFFRTGEVATAATNVAAVTPRAKTKVVPAATIRPVAKPAVRTKSAVVVGNTALKAQDDTWEEF</sequence>
<dbReference type="AlphaFoldDB" id="A0A516GZM6"/>
<feature type="domain" description="T-SNARE coiled-coil homology" evidence="8">
    <location>
        <begin position="552"/>
        <end position="614"/>
    </location>
</feature>
<dbReference type="GO" id="GO:0004888">
    <property type="term" value="F:transmembrane signaling receptor activity"/>
    <property type="evidence" value="ECO:0007669"/>
    <property type="project" value="TreeGrafter"/>
</dbReference>
<dbReference type="GO" id="GO:0007165">
    <property type="term" value="P:signal transduction"/>
    <property type="evidence" value="ECO:0007669"/>
    <property type="project" value="UniProtKB-KW"/>
</dbReference>
<dbReference type="SMART" id="SM00283">
    <property type="entry name" value="MA"/>
    <property type="match status" value="1"/>
</dbReference>
<keyword evidence="6" id="KW-0812">Transmembrane</keyword>
<gene>
    <name evidence="10" type="ORF">FNB15_06690</name>
</gene>
<dbReference type="SUPFAM" id="SSF158472">
    <property type="entry name" value="HAMP domain-like"/>
    <property type="match status" value="1"/>
</dbReference>
<dbReference type="Pfam" id="PF12729">
    <property type="entry name" value="4HB_MCP_1"/>
    <property type="match status" value="1"/>
</dbReference>
<comment type="subcellular location">
    <subcellularLocation>
        <location evidence="1">Membrane</location>
    </subcellularLocation>
</comment>
<evidence type="ECO:0000313" key="11">
    <source>
        <dbReference type="Proteomes" id="UP000317496"/>
    </source>
</evidence>
<dbReference type="CDD" id="cd11386">
    <property type="entry name" value="MCP_signal"/>
    <property type="match status" value="1"/>
</dbReference>
<feature type="transmembrane region" description="Helical" evidence="6">
    <location>
        <begin position="196"/>
        <end position="218"/>
    </location>
</feature>
<feature type="domain" description="HAMP" evidence="9">
    <location>
        <begin position="344"/>
        <end position="388"/>
    </location>
</feature>
<keyword evidence="4" id="KW-0807">Transducer</keyword>
<evidence type="ECO:0000256" key="5">
    <source>
        <dbReference type="SAM" id="Coils"/>
    </source>
</evidence>
<dbReference type="SUPFAM" id="SSF58104">
    <property type="entry name" value="Methyl-accepting chemotaxis protein (MCP) signaling domain"/>
    <property type="match status" value="1"/>
</dbReference>
<dbReference type="Gene3D" id="1.10.8.500">
    <property type="entry name" value="HAMP domain in histidine kinase"/>
    <property type="match status" value="1"/>
</dbReference>
<dbReference type="PROSITE" id="PS50192">
    <property type="entry name" value="T_SNARE"/>
    <property type="match status" value="1"/>
</dbReference>
<evidence type="ECO:0000313" key="10">
    <source>
        <dbReference type="EMBL" id="QDO96977.1"/>
    </source>
</evidence>
<evidence type="ECO:0000256" key="2">
    <source>
        <dbReference type="ARBA" id="ARBA00022481"/>
    </source>
</evidence>
<dbReference type="FunFam" id="1.10.287.950:FF:000001">
    <property type="entry name" value="Methyl-accepting chemotaxis sensory transducer"/>
    <property type="match status" value="1"/>
</dbReference>
<dbReference type="RefSeq" id="WP_144067958.1">
    <property type="nucleotide sequence ID" value="NZ_CP041636.1"/>
</dbReference>
<accession>A0A516GZM6</accession>
<name>A0A516GZM6_9PROT</name>
<dbReference type="PROSITE" id="PS50885">
    <property type="entry name" value="HAMP"/>
    <property type="match status" value="2"/>
</dbReference>
<keyword evidence="11" id="KW-1185">Reference proteome</keyword>
<evidence type="ECO:0000259" key="8">
    <source>
        <dbReference type="PROSITE" id="PS50192"/>
    </source>
</evidence>
<dbReference type="InterPro" id="IPR024478">
    <property type="entry name" value="HlyB_4HB_MCP"/>
</dbReference>
<reference evidence="10 11" key="1">
    <citation type="submission" date="2019-07" db="EMBL/GenBank/DDBJ databases">
        <title>Genome sequencing for Ferrovibrio sp. K5.</title>
        <authorList>
            <person name="Park S.-J."/>
        </authorList>
    </citation>
    <scope>NUCLEOTIDE SEQUENCE [LARGE SCALE GENOMIC DNA]</scope>
    <source>
        <strain evidence="10 11">K5</strain>
    </source>
</reference>
<dbReference type="PANTHER" id="PTHR43531:SF14">
    <property type="entry name" value="METHYL-ACCEPTING CHEMOTAXIS PROTEIN I-RELATED"/>
    <property type="match status" value="1"/>
</dbReference>
<dbReference type="Proteomes" id="UP000317496">
    <property type="component" value="Chromosome"/>
</dbReference>
<dbReference type="Pfam" id="PF00672">
    <property type="entry name" value="HAMP"/>
    <property type="match status" value="1"/>
</dbReference>
<dbReference type="CDD" id="cd06225">
    <property type="entry name" value="HAMP"/>
    <property type="match status" value="1"/>
</dbReference>
<evidence type="ECO:0000259" key="9">
    <source>
        <dbReference type="PROSITE" id="PS50885"/>
    </source>
</evidence>
<feature type="domain" description="HAMP" evidence="9">
    <location>
        <begin position="216"/>
        <end position="269"/>
    </location>
</feature>
<dbReference type="EMBL" id="CP041636">
    <property type="protein sequence ID" value="QDO96977.1"/>
    <property type="molecule type" value="Genomic_DNA"/>
</dbReference>
<keyword evidence="6" id="KW-1133">Transmembrane helix</keyword>
<keyword evidence="5" id="KW-0175">Coiled coil</keyword>
<dbReference type="PANTHER" id="PTHR43531">
    <property type="entry name" value="PROTEIN ICFG"/>
    <property type="match status" value="1"/>
</dbReference>
<dbReference type="GO" id="GO:0005886">
    <property type="term" value="C:plasma membrane"/>
    <property type="evidence" value="ECO:0007669"/>
    <property type="project" value="TreeGrafter"/>
</dbReference>
<dbReference type="InterPro" id="IPR004089">
    <property type="entry name" value="MCPsignal_dom"/>
</dbReference>
<feature type="coiled-coil region" evidence="5">
    <location>
        <begin position="265"/>
        <end position="300"/>
    </location>
</feature>
<evidence type="ECO:0000256" key="4">
    <source>
        <dbReference type="PROSITE-ProRule" id="PRU00284"/>
    </source>
</evidence>
<dbReference type="InterPro" id="IPR003660">
    <property type="entry name" value="HAMP_dom"/>
</dbReference>
<feature type="transmembrane region" description="Helical" evidence="6">
    <location>
        <begin position="15"/>
        <end position="37"/>
    </location>
</feature>
<keyword evidence="6" id="KW-0472">Membrane</keyword>
<evidence type="ECO:0000256" key="1">
    <source>
        <dbReference type="ARBA" id="ARBA00004370"/>
    </source>
</evidence>
<dbReference type="KEGG" id="fer:FNB15_06690"/>
<protein>
    <submittedName>
        <fullName evidence="10">HAMP domain-containing protein</fullName>
    </submittedName>
</protein>